<accession>A0A0D3F7Y2</accession>
<dbReference type="AlphaFoldDB" id="A0A0D3F7Y2"/>
<sequence>MGRYQVVTITLPWRGLAGTLFEPIGQLTQLCRLILHDNTISCPIPNSLGFLPDLRGVYLFENRFSSAVPASIADCIMLLSIAFDASNNLLTSTIPPSLANSTKIMHLNLSHKPSPATSHSSSPALPRSSGHIIPDAFAGSRAPSSLLKESITRSYNLVVFELSHNSSMAPYRRPARTASPLQRLPPPLRLPPAAATADLAPVPVYIRRGIEREGNEREGG</sequence>
<reference evidence="1" key="1">
    <citation type="journal article" date="2009" name="Rice">
        <title>De Novo Next Generation Sequencing of Plant Genomes.</title>
        <authorList>
            <person name="Rounsley S."/>
            <person name="Marri P.R."/>
            <person name="Yu Y."/>
            <person name="He R."/>
            <person name="Sisneros N."/>
            <person name="Goicoechea J.L."/>
            <person name="Lee S.J."/>
            <person name="Angelova A."/>
            <person name="Kudrna D."/>
            <person name="Luo M."/>
            <person name="Affourtit J."/>
            <person name="Desany B."/>
            <person name="Knight J."/>
            <person name="Niazi F."/>
            <person name="Egholm M."/>
            <person name="Wing R.A."/>
        </authorList>
    </citation>
    <scope>NUCLEOTIDE SEQUENCE [LARGE SCALE GENOMIC DNA]</scope>
    <source>
        <strain evidence="1">cv. IRGC 105608</strain>
    </source>
</reference>
<dbReference type="Gene3D" id="3.80.10.10">
    <property type="entry name" value="Ribonuclease Inhibitor"/>
    <property type="match status" value="1"/>
</dbReference>
<evidence type="ECO:0000313" key="1">
    <source>
        <dbReference type="EnsemblPlants" id="OBART02G25080.1"/>
    </source>
</evidence>
<dbReference type="InterPro" id="IPR052451">
    <property type="entry name" value="Ser/Thr_kinase-like"/>
</dbReference>
<reference evidence="1" key="2">
    <citation type="submission" date="2015-03" db="UniProtKB">
        <authorList>
            <consortium name="EnsemblPlants"/>
        </authorList>
    </citation>
    <scope>IDENTIFICATION</scope>
</reference>
<dbReference type="PaxDb" id="65489-OBART02G25080.1"/>
<dbReference type="PANTHER" id="PTHR48008">
    <property type="entry name" value="LEUCINE-RICH REPEAT RECEPTOR-LIKE PROTEIN KINASE IMK3-RELATED"/>
    <property type="match status" value="1"/>
</dbReference>
<dbReference type="EnsemblPlants" id="OBART02G25080.1">
    <property type="protein sequence ID" value="OBART02G25080.1"/>
    <property type="gene ID" value="OBART02G25080"/>
</dbReference>
<dbReference type="InterPro" id="IPR032675">
    <property type="entry name" value="LRR_dom_sf"/>
</dbReference>
<evidence type="ECO:0000313" key="2">
    <source>
        <dbReference type="Proteomes" id="UP000026960"/>
    </source>
</evidence>
<protein>
    <recommendedName>
        <fullName evidence="3">Leucine-rich repeat-containing N-terminal plant-type domain-containing protein</fullName>
    </recommendedName>
</protein>
<dbReference type="Proteomes" id="UP000026960">
    <property type="component" value="Chromosome 2"/>
</dbReference>
<dbReference type="STRING" id="65489.A0A0D3F7Y2"/>
<dbReference type="HOGENOM" id="CLU_1257771_0_0_1"/>
<keyword evidence="2" id="KW-1185">Reference proteome</keyword>
<dbReference type="PANTHER" id="PTHR48008:SF6">
    <property type="entry name" value="LEUCINE-RICH REPEAT RECEPTOR-LIKE PROTEIN KINASE IMK3-RELATED"/>
    <property type="match status" value="1"/>
</dbReference>
<dbReference type="SUPFAM" id="SSF52058">
    <property type="entry name" value="L domain-like"/>
    <property type="match status" value="1"/>
</dbReference>
<organism evidence="1">
    <name type="scientific">Oryza barthii</name>
    <dbReference type="NCBI Taxonomy" id="65489"/>
    <lineage>
        <taxon>Eukaryota</taxon>
        <taxon>Viridiplantae</taxon>
        <taxon>Streptophyta</taxon>
        <taxon>Embryophyta</taxon>
        <taxon>Tracheophyta</taxon>
        <taxon>Spermatophyta</taxon>
        <taxon>Magnoliopsida</taxon>
        <taxon>Liliopsida</taxon>
        <taxon>Poales</taxon>
        <taxon>Poaceae</taxon>
        <taxon>BOP clade</taxon>
        <taxon>Oryzoideae</taxon>
        <taxon>Oryzeae</taxon>
        <taxon>Oryzinae</taxon>
        <taxon>Oryza</taxon>
    </lineage>
</organism>
<proteinExistence type="predicted"/>
<dbReference type="eggNOG" id="ENOG502QRJ8">
    <property type="taxonomic scope" value="Eukaryota"/>
</dbReference>
<name>A0A0D3F7Y2_9ORYZ</name>
<dbReference type="Gramene" id="OBART02G25080.1">
    <property type="protein sequence ID" value="OBART02G25080.1"/>
    <property type="gene ID" value="OBART02G25080"/>
</dbReference>
<evidence type="ECO:0008006" key="3">
    <source>
        <dbReference type="Google" id="ProtNLM"/>
    </source>
</evidence>